<sequence length="280" mass="31823">MTDTEKDEDVLRPFAELIGREFIEFLFDQAPRKVVSRIVKSMDHYVKAQKLGGIDDEMGVIRCIAAEEELVVAIFEWLKLNSDRLPAHSDFIGKYKNHRVKLAFYPVLSQFRSVLSDMIRHGITFPGFEQVLLMKIDPSIEERRLVLRLASSLAGSAGASIPLNPLNVSVSRDDLDHDEIADELYRDFEKEVRENNGMTVRGFVTARAEFRNLLLYAGDGGHQAMSETLSDLMAMFERALRDLLWTLCVLVGNAPSSKEWGLVSQFIDLYRRVLVEAKLV</sequence>
<organism evidence="1 2">
    <name type="scientific">Bradyrhizobium japonicum</name>
    <dbReference type="NCBI Taxonomy" id="375"/>
    <lineage>
        <taxon>Bacteria</taxon>
        <taxon>Pseudomonadati</taxon>
        <taxon>Pseudomonadota</taxon>
        <taxon>Alphaproteobacteria</taxon>
        <taxon>Hyphomicrobiales</taxon>
        <taxon>Nitrobacteraceae</taxon>
        <taxon>Bradyrhizobium</taxon>
    </lineage>
</organism>
<accession>A0A1Y2JY06</accession>
<reference evidence="1 2" key="1">
    <citation type="submission" date="2017-03" db="EMBL/GenBank/DDBJ databases">
        <title>Whole genome sequences of fourteen strains of Bradyrhizobium canariense and one strain of Bradyrhizobium japonicum isolated from Lupinus (Papilionoideae: Genisteae) species in Algeria.</title>
        <authorList>
            <person name="Crovadore J."/>
            <person name="Chekireb D."/>
            <person name="Brachmann A."/>
            <person name="Chablais R."/>
            <person name="Cochard B."/>
            <person name="Lefort F."/>
        </authorList>
    </citation>
    <scope>NUCLEOTIDE SEQUENCE [LARGE SCALE GENOMIC DNA]</scope>
    <source>
        <strain evidence="1 2">UBMA197</strain>
    </source>
</reference>
<dbReference type="Proteomes" id="UP000193335">
    <property type="component" value="Unassembled WGS sequence"/>
</dbReference>
<name>A0A1Y2JY06_BRAJP</name>
<dbReference type="AlphaFoldDB" id="A0A1Y2JY06"/>
<comment type="caution">
    <text evidence="1">The sequence shown here is derived from an EMBL/GenBank/DDBJ whole genome shotgun (WGS) entry which is preliminary data.</text>
</comment>
<protein>
    <submittedName>
        <fullName evidence="1">Uncharacterized protein</fullName>
    </submittedName>
</protein>
<gene>
    <name evidence="1" type="ORF">BSZ19_01080</name>
</gene>
<evidence type="ECO:0000313" key="2">
    <source>
        <dbReference type="Proteomes" id="UP000193335"/>
    </source>
</evidence>
<evidence type="ECO:0000313" key="1">
    <source>
        <dbReference type="EMBL" id="OSJ37067.1"/>
    </source>
</evidence>
<dbReference type="EMBL" id="NAFL01000143">
    <property type="protein sequence ID" value="OSJ37067.1"/>
    <property type="molecule type" value="Genomic_DNA"/>
</dbReference>
<proteinExistence type="predicted"/>